<feature type="non-terminal residue" evidence="2">
    <location>
        <position position="106"/>
    </location>
</feature>
<evidence type="ECO:0000313" key="3">
    <source>
        <dbReference type="Proteomes" id="UP000722791"/>
    </source>
</evidence>
<name>A0A8J4GBW6_9CHLO</name>
<comment type="caution">
    <text evidence="2">The sequence shown here is derived from an EMBL/GenBank/DDBJ whole genome shotgun (WGS) entry which is preliminary data.</text>
</comment>
<accession>A0A8J4GBW6</accession>
<dbReference type="AlphaFoldDB" id="A0A8J4GBW6"/>
<evidence type="ECO:0000313" key="2">
    <source>
        <dbReference type="EMBL" id="GIM04397.1"/>
    </source>
</evidence>
<evidence type="ECO:0000256" key="1">
    <source>
        <dbReference type="SAM" id="MobiDB-lite"/>
    </source>
</evidence>
<feature type="region of interest" description="Disordered" evidence="1">
    <location>
        <begin position="46"/>
        <end position="65"/>
    </location>
</feature>
<gene>
    <name evidence="2" type="ORF">Vretimale_8983</name>
</gene>
<dbReference type="Proteomes" id="UP000722791">
    <property type="component" value="Unassembled WGS sequence"/>
</dbReference>
<protein>
    <submittedName>
        <fullName evidence="2">Uncharacterized protein</fullName>
    </submittedName>
</protein>
<proteinExistence type="predicted"/>
<dbReference type="EMBL" id="BNCQ01000016">
    <property type="protein sequence ID" value="GIM04397.1"/>
    <property type="molecule type" value="Genomic_DNA"/>
</dbReference>
<reference evidence="2" key="1">
    <citation type="journal article" date="2021" name="Proc. Natl. Acad. Sci. U.S.A.">
        <title>Three genomes in the algal genus Volvox reveal the fate of a haploid sex-determining region after a transition to homothallism.</title>
        <authorList>
            <person name="Yamamoto K."/>
            <person name="Hamaji T."/>
            <person name="Kawai-Toyooka H."/>
            <person name="Matsuzaki R."/>
            <person name="Takahashi F."/>
            <person name="Nishimura Y."/>
            <person name="Kawachi M."/>
            <person name="Noguchi H."/>
            <person name="Minakuchi Y."/>
            <person name="Umen J.G."/>
            <person name="Toyoda A."/>
            <person name="Nozaki H."/>
        </authorList>
    </citation>
    <scope>NUCLEOTIDE SEQUENCE</scope>
    <source>
        <strain evidence="2">NIES-3785</strain>
    </source>
</reference>
<organism evidence="2 3">
    <name type="scientific">Volvox reticuliferus</name>
    <dbReference type="NCBI Taxonomy" id="1737510"/>
    <lineage>
        <taxon>Eukaryota</taxon>
        <taxon>Viridiplantae</taxon>
        <taxon>Chlorophyta</taxon>
        <taxon>core chlorophytes</taxon>
        <taxon>Chlorophyceae</taxon>
        <taxon>CS clade</taxon>
        <taxon>Chlamydomonadales</taxon>
        <taxon>Volvocaceae</taxon>
        <taxon>Volvox</taxon>
    </lineage>
</organism>
<sequence length="106" mass="11633">ATVTPYSSLLLGRRAVQIGQPLGQRMALAESASGAQRWTKMPMKKFTDMPTDQANTKDSEAAAHQTTTGPGFVIYHGSYGRGDKYTHGAFISLKPSFNLHISFSWR</sequence>